<name>A0A846MU46_9BACT</name>
<comment type="caution">
    <text evidence="1">The sequence shown here is derived from an EMBL/GenBank/DDBJ whole genome shotgun (WGS) entry which is preliminary data.</text>
</comment>
<dbReference type="AlphaFoldDB" id="A0A846MU46"/>
<organism evidence="1 2">
    <name type="scientific">Thermonema lapsum</name>
    <dbReference type="NCBI Taxonomy" id="28195"/>
    <lineage>
        <taxon>Bacteria</taxon>
        <taxon>Pseudomonadati</taxon>
        <taxon>Bacteroidota</taxon>
        <taxon>Cytophagia</taxon>
        <taxon>Cytophagales</taxon>
        <taxon>Thermonemataceae</taxon>
        <taxon>Thermonema</taxon>
    </lineage>
</organism>
<dbReference type="Proteomes" id="UP000537126">
    <property type="component" value="Unassembled WGS sequence"/>
</dbReference>
<sequence length="78" mass="8899">MMHCEGKCYLHKKLLAAEANDAQKASTLPEIFFLPWFFQKIDIYLELPAVEAVKESYPLYLASPRNFAVDVFPPPPKA</sequence>
<dbReference type="RefSeq" id="WP_166920842.1">
    <property type="nucleotide sequence ID" value="NZ_JAASRN010000006.1"/>
</dbReference>
<evidence type="ECO:0000313" key="2">
    <source>
        <dbReference type="Proteomes" id="UP000537126"/>
    </source>
</evidence>
<gene>
    <name evidence="1" type="ORF">FHS56_002290</name>
</gene>
<proteinExistence type="predicted"/>
<dbReference type="EMBL" id="JAASRN010000006">
    <property type="protein sequence ID" value="NIK74757.1"/>
    <property type="molecule type" value="Genomic_DNA"/>
</dbReference>
<evidence type="ECO:0000313" key="1">
    <source>
        <dbReference type="EMBL" id="NIK74757.1"/>
    </source>
</evidence>
<keyword evidence="2" id="KW-1185">Reference proteome</keyword>
<accession>A0A846MU46</accession>
<protein>
    <submittedName>
        <fullName evidence="1">Uncharacterized protein</fullName>
    </submittedName>
</protein>
<reference evidence="1 2" key="1">
    <citation type="submission" date="2020-03" db="EMBL/GenBank/DDBJ databases">
        <title>Genomic Encyclopedia of Type Strains, Phase IV (KMG-IV): sequencing the most valuable type-strain genomes for metagenomic binning, comparative biology and taxonomic classification.</title>
        <authorList>
            <person name="Goeker M."/>
        </authorList>
    </citation>
    <scope>NUCLEOTIDE SEQUENCE [LARGE SCALE GENOMIC DNA]</scope>
    <source>
        <strain evidence="1 2">DSM 5718</strain>
    </source>
</reference>